<name>A0A7J7LQF3_9MAGN</name>
<comment type="similarity">
    <text evidence="1">Belongs to the GMC oxidoreductase family.</text>
</comment>
<dbReference type="AlphaFoldDB" id="A0A7J7LQF3"/>
<comment type="caution">
    <text evidence="7">The sequence shown here is derived from an EMBL/GenBank/DDBJ whole genome shotgun (WGS) entry which is preliminary data.</text>
</comment>
<dbReference type="PANTHER" id="PTHR46056">
    <property type="entry name" value="LONG-CHAIN-ALCOHOL OXIDASE"/>
    <property type="match status" value="1"/>
</dbReference>
<evidence type="ECO:0000256" key="4">
    <source>
        <dbReference type="ARBA" id="ARBA00023002"/>
    </source>
</evidence>
<dbReference type="OrthoDB" id="269227at2759"/>
<keyword evidence="4" id="KW-0560">Oxidoreductase</keyword>
<feature type="transmembrane region" description="Helical" evidence="6">
    <location>
        <begin position="46"/>
        <end position="67"/>
    </location>
</feature>
<evidence type="ECO:0000313" key="8">
    <source>
        <dbReference type="Proteomes" id="UP000541444"/>
    </source>
</evidence>
<gene>
    <name evidence="7" type="ORF">GIB67_001884</name>
</gene>
<evidence type="ECO:0000256" key="3">
    <source>
        <dbReference type="ARBA" id="ARBA00022827"/>
    </source>
</evidence>
<keyword evidence="8" id="KW-1185">Reference proteome</keyword>
<dbReference type="GO" id="GO:0016491">
    <property type="term" value="F:oxidoreductase activity"/>
    <property type="evidence" value="ECO:0007669"/>
    <property type="project" value="UniProtKB-KW"/>
</dbReference>
<dbReference type="PANTHER" id="PTHR46056:SF12">
    <property type="entry name" value="LONG-CHAIN-ALCOHOL OXIDASE"/>
    <property type="match status" value="1"/>
</dbReference>
<keyword evidence="6" id="KW-0812">Transmembrane</keyword>
<organism evidence="7 8">
    <name type="scientific">Kingdonia uniflora</name>
    <dbReference type="NCBI Taxonomy" id="39325"/>
    <lineage>
        <taxon>Eukaryota</taxon>
        <taxon>Viridiplantae</taxon>
        <taxon>Streptophyta</taxon>
        <taxon>Embryophyta</taxon>
        <taxon>Tracheophyta</taxon>
        <taxon>Spermatophyta</taxon>
        <taxon>Magnoliopsida</taxon>
        <taxon>Ranunculales</taxon>
        <taxon>Circaeasteraceae</taxon>
        <taxon>Kingdonia</taxon>
    </lineage>
</organism>
<evidence type="ECO:0000313" key="7">
    <source>
        <dbReference type="EMBL" id="KAF6144873.1"/>
    </source>
</evidence>
<dbReference type="EMBL" id="JACGCM010002106">
    <property type="protein sequence ID" value="KAF6144873.1"/>
    <property type="molecule type" value="Genomic_DNA"/>
</dbReference>
<proteinExistence type="inferred from homology"/>
<keyword evidence="6" id="KW-0472">Membrane</keyword>
<keyword evidence="2" id="KW-0285">Flavoprotein</keyword>
<sequence length="432" mass="48187">MMVGSYSDDRSISRPPFVLAGIICGRNGGAGATEDMSTEKRPDDKLGLLVAPTLGPTSFGVLLPWVFGHDAKKILLKYLRTAHLFALVIDQESGEVKQEARLCYKLDPSDKENLKTVKHKLRVIAPINFYSWIHPFPKVIGLNINGCMEDQSIRAIKHPDLTVTSDKRILDTILLWGAHSNRLCEWLAVDAYVISSTPDLLYGDRRPLLLGLGSRIRKIVHGGCLTLAKIIRVVSELYYSKASLTRIRELEAFISRFMPPFKIWTRPNLNSFFRIFTSCGLVDAILKILLMIFPRATVLSSLNISYGSIQLSGVAPEGFYRILVDEVIRDDVQLFMEDGTLDDISSGREATGFCDIVKVVVERDRLGCQLFKMGYIKAKVTTIMADTYVEGEEDEDDVVGVVGGLDGVSPQTEHENKGDDNMNPENENEKVE</sequence>
<evidence type="ECO:0000256" key="1">
    <source>
        <dbReference type="ARBA" id="ARBA00010790"/>
    </source>
</evidence>
<protein>
    <submittedName>
        <fullName evidence="7">Uncharacterized protein</fullName>
    </submittedName>
</protein>
<evidence type="ECO:0000256" key="6">
    <source>
        <dbReference type="SAM" id="Phobius"/>
    </source>
</evidence>
<feature type="region of interest" description="Disordered" evidence="5">
    <location>
        <begin position="400"/>
        <end position="432"/>
    </location>
</feature>
<accession>A0A7J7LQF3</accession>
<reference evidence="7 8" key="1">
    <citation type="journal article" date="2020" name="IScience">
        <title>Genome Sequencing of the Endangered Kingdonia uniflora (Circaeasteraceae, Ranunculales) Reveals Potential Mechanisms of Evolutionary Specialization.</title>
        <authorList>
            <person name="Sun Y."/>
            <person name="Deng T."/>
            <person name="Zhang A."/>
            <person name="Moore M.J."/>
            <person name="Landis J.B."/>
            <person name="Lin N."/>
            <person name="Zhang H."/>
            <person name="Zhang X."/>
            <person name="Huang J."/>
            <person name="Zhang X."/>
            <person name="Sun H."/>
            <person name="Wang H."/>
        </authorList>
    </citation>
    <scope>NUCLEOTIDE SEQUENCE [LARGE SCALE GENOMIC DNA]</scope>
    <source>
        <strain evidence="7">TB1705</strain>
        <tissue evidence="7">Leaf</tissue>
    </source>
</reference>
<keyword evidence="3" id="KW-0274">FAD</keyword>
<keyword evidence="6" id="KW-1133">Transmembrane helix</keyword>
<evidence type="ECO:0000256" key="5">
    <source>
        <dbReference type="SAM" id="MobiDB-lite"/>
    </source>
</evidence>
<dbReference type="Proteomes" id="UP000541444">
    <property type="component" value="Unassembled WGS sequence"/>
</dbReference>
<evidence type="ECO:0000256" key="2">
    <source>
        <dbReference type="ARBA" id="ARBA00022630"/>
    </source>
</evidence>